<gene>
    <name evidence="2" type="ORF">FHR94_001972</name>
</gene>
<dbReference type="Proteomes" id="UP000547614">
    <property type="component" value="Unassembled WGS sequence"/>
</dbReference>
<sequence length="182" mass="19786">MTLRPWLAGLVLFGLAGCQWTPDSLSPSGGASRSASQAASPACVSEMPDFDDEACLLHDWVAFGLASQRGDHAWREGMLGLFEGAAAEQRLARAVLLAWGGEAQWDRASVLLKADLHAAPPALQPLLRYWLNEVEGRRALAGRLAESRRALATLKTDNKALAEKLDALTDIERNINLRQQTE</sequence>
<protein>
    <recommendedName>
        <fullName evidence="4">YfhG lipoprotein</fullName>
    </recommendedName>
</protein>
<evidence type="ECO:0000313" key="2">
    <source>
        <dbReference type="EMBL" id="MBB3190738.1"/>
    </source>
</evidence>
<dbReference type="AlphaFoldDB" id="A0A839V9K8"/>
<reference evidence="2 3" key="1">
    <citation type="submission" date="2020-08" db="EMBL/GenBank/DDBJ databases">
        <title>Genomic Encyclopedia of Type Strains, Phase III (KMG-III): the genomes of soil and plant-associated and newly described type strains.</title>
        <authorList>
            <person name="Whitman W."/>
        </authorList>
    </citation>
    <scope>NUCLEOTIDE SEQUENCE [LARGE SCALE GENOMIC DNA]</scope>
    <source>
        <strain evidence="2 3">CECT 7282</strain>
    </source>
</reference>
<organism evidence="2 3">
    <name type="scientific">Halomonas cerina</name>
    <dbReference type="NCBI Taxonomy" id="447424"/>
    <lineage>
        <taxon>Bacteria</taxon>
        <taxon>Pseudomonadati</taxon>
        <taxon>Pseudomonadota</taxon>
        <taxon>Gammaproteobacteria</taxon>
        <taxon>Oceanospirillales</taxon>
        <taxon>Halomonadaceae</taxon>
        <taxon>Halomonas</taxon>
    </lineage>
</organism>
<dbReference type="RefSeq" id="WP_183325528.1">
    <property type="nucleotide sequence ID" value="NZ_JACHXP010000008.1"/>
</dbReference>
<evidence type="ECO:0000313" key="3">
    <source>
        <dbReference type="Proteomes" id="UP000547614"/>
    </source>
</evidence>
<dbReference type="PROSITE" id="PS51257">
    <property type="entry name" value="PROKAR_LIPOPROTEIN"/>
    <property type="match status" value="1"/>
</dbReference>
<name>A0A839V9K8_9GAMM</name>
<keyword evidence="1" id="KW-0175">Coiled coil</keyword>
<accession>A0A839V9K8</accession>
<keyword evidence="3" id="KW-1185">Reference proteome</keyword>
<evidence type="ECO:0008006" key="4">
    <source>
        <dbReference type="Google" id="ProtNLM"/>
    </source>
</evidence>
<feature type="coiled-coil region" evidence="1">
    <location>
        <begin position="144"/>
        <end position="171"/>
    </location>
</feature>
<dbReference type="EMBL" id="JACHXP010000008">
    <property type="protein sequence ID" value="MBB3190738.1"/>
    <property type="molecule type" value="Genomic_DNA"/>
</dbReference>
<proteinExistence type="predicted"/>
<comment type="caution">
    <text evidence="2">The sequence shown here is derived from an EMBL/GenBank/DDBJ whole genome shotgun (WGS) entry which is preliminary data.</text>
</comment>
<evidence type="ECO:0000256" key="1">
    <source>
        <dbReference type="SAM" id="Coils"/>
    </source>
</evidence>